<feature type="domain" description="Globin" evidence="6">
    <location>
        <begin position="62"/>
        <end position="220"/>
    </location>
</feature>
<evidence type="ECO:0000313" key="8">
    <source>
        <dbReference type="Proteomes" id="UP000749559"/>
    </source>
</evidence>
<keyword evidence="2 5" id="KW-0349">Heme</keyword>
<dbReference type="InterPro" id="IPR012292">
    <property type="entry name" value="Globin/Proto"/>
</dbReference>
<keyword evidence="4" id="KW-0408">Iron</keyword>
<comment type="similarity">
    <text evidence="5">Belongs to the globin family.</text>
</comment>
<evidence type="ECO:0000259" key="6">
    <source>
        <dbReference type="PROSITE" id="PS01033"/>
    </source>
</evidence>
<keyword evidence="3" id="KW-0479">Metal-binding</keyword>
<dbReference type="InterPro" id="IPR044399">
    <property type="entry name" value="Mb-like_M"/>
</dbReference>
<dbReference type="GO" id="GO:0019825">
    <property type="term" value="F:oxygen binding"/>
    <property type="evidence" value="ECO:0007669"/>
    <property type="project" value="InterPro"/>
</dbReference>
<dbReference type="GO" id="GO:0005344">
    <property type="term" value="F:oxygen carrier activity"/>
    <property type="evidence" value="ECO:0007669"/>
    <property type="project" value="UniProtKB-KW"/>
</dbReference>
<evidence type="ECO:0000313" key="7">
    <source>
        <dbReference type="EMBL" id="CAH1791042.1"/>
    </source>
</evidence>
<dbReference type="GO" id="GO:0020037">
    <property type="term" value="F:heme binding"/>
    <property type="evidence" value="ECO:0007669"/>
    <property type="project" value="InterPro"/>
</dbReference>
<dbReference type="Gene3D" id="1.10.490.10">
    <property type="entry name" value="Globins"/>
    <property type="match status" value="1"/>
</dbReference>
<accession>A0A8S4PCU1</accession>
<dbReference type="Proteomes" id="UP000749559">
    <property type="component" value="Unassembled WGS sequence"/>
</dbReference>
<evidence type="ECO:0000256" key="5">
    <source>
        <dbReference type="RuleBase" id="RU000356"/>
    </source>
</evidence>
<keyword evidence="5" id="KW-0561">Oxygen transport</keyword>
<evidence type="ECO:0000256" key="4">
    <source>
        <dbReference type="ARBA" id="ARBA00023004"/>
    </source>
</evidence>
<evidence type="ECO:0000256" key="1">
    <source>
        <dbReference type="ARBA" id="ARBA00022448"/>
    </source>
</evidence>
<dbReference type="PROSITE" id="PS01033">
    <property type="entry name" value="GLOBIN"/>
    <property type="match status" value="1"/>
</dbReference>
<feature type="non-terminal residue" evidence="7">
    <location>
        <position position="231"/>
    </location>
</feature>
<dbReference type="InterPro" id="IPR009050">
    <property type="entry name" value="Globin-like_sf"/>
</dbReference>
<dbReference type="GO" id="GO:0046872">
    <property type="term" value="F:metal ion binding"/>
    <property type="evidence" value="ECO:0007669"/>
    <property type="project" value="UniProtKB-KW"/>
</dbReference>
<dbReference type="AlphaFoldDB" id="A0A8S4PCU1"/>
<keyword evidence="8" id="KW-1185">Reference proteome</keyword>
<dbReference type="SUPFAM" id="SSF46458">
    <property type="entry name" value="Globin-like"/>
    <property type="match status" value="1"/>
</dbReference>
<dbReference type="OrthoDB" id="436496at2759"/>
<reference evidence="7" key="1">
    <citation type="submission" date="2022-03" db="EMBL/GenBank/DDBJ databases">
        <authorList>
            <person name="Martin C."/>
        </authorList>
    </citation>
    <scope>NUCLEOTIDE SEQUENCE</scope>
</reference>
<sequence length="231" mass="27048">QIFQCTFSKQTKCANYHVLVCYFKFSIIQNPKLKMRVNYLFGIALILCTLMLTKSDYLETIGCSKLTRIRQIQLWNQMYNEAFKMLGRTRADVCIAVYRTLFKMDPETEKLFWRVHGNDTRSPQFKAHCLRFLGGMDMLISHLGKEDVLHNQLDMLSYKHSKIPGLKKGYFKLIGQAFGLTFYSIQNDMDTYAPGEKKEFRKNAAACIRYIKDQITSRLDFDEDEVLKIEP</sequence>
<dbReference type="InterPro" id="IPR000971">
    <property type="entry name" value="Globin"/>
</dbReference>
<gene>
    <name evidence="7" type="ORF">OFUS_LOCUS16178</name>
</gene>
<keyword evidence="1 5" id="KW-0813">Transport</keyword>
<dbReference type="Pfam" id="PF00042">
    <property type="entry name" value="Globin"/>
    <property type="match status" value="1"/>
</dbReference>
<name>A0A8S4PCU1_OWEFU</name>
<protein>
    <recommendedName>
        <fullName evidence="6">Globin domain-containing protein</fullName>
    </recommendedName>
</protein>
<dbReference type="CDD" id="cd01040">
    <property type="entry name" value="Mb-like"/>
    <property type="match status" value="1"/>
</dbReference>
<comment type="caution">
    <text evidence="7">The sequence shown here is derived from an EMBL/GenBank/DDBJ whole genome shotgun (WGS) entry which is preliminary data.</text>
</comment>
<evidence type="ECO:0000256" key="3">
    <source>
        <dbReference type="ARBA" id="ARBA00022723"/>
    </source>
</evidence>
<organism evidence="7 8">
    <name type="scientific">Owenia fusiformis</name>
    <name type="common">Polychaete worm</name>
    <dbReference type="NCBI Taxonomy" id="6347"/>
    <lineage>
        <taxon>Eukaryota</taxon>
        <taxon>Metazoa</taxon>
        <taxon>Spiralia</taxon>
        <taxon>Lophotrochozoa</taxon>
        <taxon>Annelida</taxon>
        <taxon>Polychaeta</taxon>
        <taxon>Sedentaria</taxon>
        <taxon>Canalipalpata</taxon>
        <taxon>Sabellida</taxon>
        <taxon>Oweniida</taxon>
        <taxon>Oweniidae</taxon>
        <taxon>Owenia</taxon>
    </lineage>
</organism>
<dbReference type="EMBL" id="CAIIXF020000008">
    <property type="protein sequence ID" value="CAH1791042.1"/>
    <property type="molecule type" value="Genomic_DNA"/>
</dbReference>
<proteinExistence type="inferred from homology"/>
<evidence type="ECO:0000256" key="2">
    <source>
        <dbReference type="ARBA" id="ARBA00022617"/>
    </source>
</evidence>
<dbReference type="SMR" id="A0A8S4PCU1"/>